<accession>A0AAV3ITV2</accession>
<proteinExistence type="inferred from homology"/>
<dbReference type="GO" id="GO:0005975">
    <property type="term" value="P:carbohydrate metabolic process"/>
    <property type="evidence" value="ECO:0007669"/>
    <property type="project" value="UniProtKB-UniRule"/>
</dbReference>
<evidence type="ECO:0000313" key="14">
    <source>
        <dbReference type="EMBL" id="EOU16510.1"/>
    </source>
</evidence>
<dbReference type="GO" id="GO:0006002">
    <property type="term" value="P:fructose 6-phosphate metabolic process"/>
    <property type="evidence" value="ECO:0007669"/>
    <property type="project" value="TreeGrafter"/>
</dbReference>
<evidence type="ECO:0000256" key="7">
    <source>
        <dbReference type="ARBA" id="ARBA00022679"/>
    </source>
</evidence>
<dbReference type="CDD" id="cd05008">
    <property type="entry name" value="SIS_GlmS_GlmD_1"/>
    <property type="match status" value="1"/>
</dbReference>
<keyword evidence="6 10" id="KW-0032">Aminotransferase</keyword>
<feature type="domain" description="SIS" evidence="12">
    <location>
        <begin position="283"/>
        <end position="422"/>
    </location>
</feature>
<dbReference type="InterPro" id="IPR035466">
    <property type="entry name" value="GlmS/AgaS_SIS"/>
</dbReference>
<dbReference type="FunFam" id="3.40.50.10490:FF:000022">
    <property type="entry name" value="Glutamine--fructose-6-phosphate aminotransferase [isomerizing]"/>
    <property type="match status" value="1"/>
</dbReference>
<dbReference type="NCBIfam" id="TIGR01135">
    <property type="entry name" value="glmS"/>
    <property type="match status" value="1"/>
</dbReference>
<dbReference type="PANTHER" id="PTHR10937:SF0">
    <property type="entry name" value="GLUTAMINE--FRUCTOSE-6-PHOSPHATE TRANSAMINASE (ISOMERIZING)"/>
    <property type="match status" value="1"/>
</dbReference>
<gene>
    <name evidence="10" type="primary">glmS</name>
    <name evidence="14" type="ORF">I570_03657</name>
    <name evidence="13" type="ORF">OMU_04501</name>
</gene>
<evidence type="ECO:0000256" key="10">
    <source>
        <dbReference type="HAMAP-Rule" id="MF_00164"/>
    </source>
</evidence>
<sequence>MCGIVGIVGNDQATSILVNGLEKLEYRGYDSAGIFVADQNDDFLVKSQGRIKELADKIGKDVHGTIGIGHTRWATHGEPSEENAHPHTSQSKRFVLVHNGVIENYDELKEKYLTDDIFYGETDTEIAVHLVEYFSEQGLSTKEAFRNALKEIHGSYAFGLIDKKDRETIYVGKNKSPLLIGLGDGFNVVCSDAMAMLEQTNQFVEINDGEMVIVIKNRIEIEDESGNEIQRAPYEAKIDLSDMEKGTYPYYMLKEIDEQPATMRRIISEYTDETGTVVIENELLQSLLNSDRIYIVACGTSNNAGWASKQIIEGLANIPVEIHLSSEFGYNMPLLSEKPFFIYLTQSGETADSRQVLVKTNELGYPSLTVTNVAGSTLSREASYTMLLHAGPEIAVASTKAYTAQIAALTVLAKAVGEAKEITAAKEFDLTKELGIAANAMDVMIAEKTMIEEIAAEYLATTRNAFYIGRSEDYYVSMEVALKLKEISYIQAEGFAAGELKHGTIALVEEGTPVIGIITEAVTAPHTRGNLREVESRGAHTLVIASEELSKDGDQIILPTVHQFLRPLVSVIPGQLIAYYATLLRGYDVDKPRNLAKSVTVE</sequence>
<evidence type="ECO:0000256" key="2">
    <source>
        <dbReference type="ARBA" id="ARBA00004496"/>
    </source>
</evidence>
<dbReference type="FunFam" id="3.60.20.10:FF:000006">
    <property type="entry name" value="Glutamine--fructose-6-phosphate aminotransferase [isomerizing]"/>
    <property type="match status" value="1"/>
</dbReference>
<reference evidence="13 15" key="1">
    <citation type="submission" date="2013-03" db="EMBL/GenBank/DDBJ databases">
        <title>The Genome Sequence of Enterococcus avium ATCC_14025 (Illumina only assembly).</title>
        <authorList>
            <consortium name="The Broad Institute Genomics Platform"/>
            <consortium name="The Broad Institute Genome Sequencing Center for Infectious Disease"/>
            <person name="Earl A."/>
            <person name="Russ C."/>
            <person name="Gilmore M."/>
            <person name="Surin D."/>
            <person name="Walker B."/>
            <person name="Young S."/>
            <person name="Zeng Q."/>
            <person name="Gargeya S."/>
            <person name="Fitzgerald M."/>
            <person name="Haas B."/>
            <person name="Abouelleil A."/>
            <person name="Allen A.W."/>
            <person name="Alvarado L."/>
            <person name="Arachchi H.M."/>
            <person name="Berlin A.M."/>
            <person name="Chapman S.B."/>
            <person name="Gainer-Dewar J."/>
            <person name="Goldberg J."/>
            <person name="Griggs A."/>
            <person name="Gujja S."/>
            <person name="Hansen M."/>
            <person name="Howarth C."/>
            <person name="Imamovic A."/>
            <person name="Ireland A."/>
            <person name="Larimer J."/>
            <person name="McCowan C."/>
            <person name="Murphy C."/>
            <person name="Pearson M."/>
            <person name="Poon T.W."/>
            <person name="Priest M."/>
            <person name="Roberts A."/>
            <person name="Saif S."/>
            <person name="Shea T."/>
            <person name="Sisk P."/>
            <person name="Sykes S."/>
            <person name="Wortman J."/>
            <person name="Nusbaum C."/>
            <person name="Birren B."/>
        </authorList>
    </citation>
    <scope>NUCLEOTIDE SEQUENCE [LARGE SCALE GENOMIC DNA]</scope>
    <source>
        <strain evidence="13 15">ATCC 14025</strain>
    </source>
</reference>
<keyword evidence="7 10" id="KW-0808">Transferase</keyword>
<dbReference type="Gene3D" id="3.60.20.10">
    <property type="entry name" value="Glutamine Phosphoribosylpyrophosphate, subunit 1, domain 1"/>
    <property type="match status" value="1"/>
</dbReference>
<dbReference type="GO" id="GO:0006047">
    <property type="term" value="P:UDP-N-acetylglucosamine metabolic process"/>
    <property type="evidence" value="ECO:0007669"/>
    <property type="project" value="TreeGrafter"/>
</dbReference>
<dbReference type="InterPro" id="IPR047084">
    <property type="entry name" value="GFAT_N"/>
</dbReference>
<dbReference type="InterPro" id="IPR029055">
    <property type="entry name" value="Ntn_hydrolases_N"/>
</dbReference>
<dbReference type="CDD" id="cd00714">
    <property type="entry name" value="GFAT"/>
    <property type="match status" value="1"/>
</dbReference>
<protein>
    <recommendedName>
        <fullName evidence="4 10">Glutamine--fructose-6-phosphate aminotransferase [isomerizing]</fullName>
        <ecNumber evidence="3 10">2.6.1.16</ecNumber>
    </recommendedName>
    <alternativeName>
        <fullName evidence="10">D-fructose-6-phosphate amidotransferase</fullName>
    </alternativeName>
    <alternativeName>
        <fullName evidence="10">GFAT</fullName>
    </alternativeName>
    <alternativeName>
        <fullName evidence="10">Glucosamine-6-phosphate synthase</fullName>
    </alternativeName>
    <alternativeName>
        <fullName evidence="10">Hexosephosphate aminotransferase</fullName>
    </alternativeName>
    <alternativeName>
        <fullName evidence="10">L-glutamine--D-fructose-6-phosphate amidotransferase</fullName>
    </alternativeName>
</protein>
<dbReference type="HAMAP" id="MF_00164">
    <property type="entry name" value="GlmS"/>
    <property type="match status" value="1"/>
</dbReference>
<evidence type="ECO:0000256" key="4">
    <source>
        <dbReference type="ARBA" id="ARBA00016090"/>
    </source>
</evidence>
<dbReference type="AlphaFoldDB" id="A0AAV3ITV2"/>
<dbReference type="SUPFAM" id="SSF56235">
    <property type="entry name" value="N-terminal nucleophile aminohydrolases (Ntn hydrolases)"/>
    <property type="match status" value="1"/>
</dbReference>
<dbReference type="PROSITE" id="PS51464">
    <property type="entry name" value="SIS"/>
    <property type="match status" value="2"/>
</dbReference>
<dbReference type="Proteomes" id="UP000014107">
    <property type="component" value="Unassembled WGS sequence"/>
</dbReference>
<dbReference type="EMBL" id="ASWL01000008">
    <property type="protein sequence ID" value="EOU16510.1"/>
    <property type="molecule type" value="Genomic_DNA"/>
</dbReference>
<evidence type="ECO:0000259" key="11">
    <source>
        <dbReference type="PROSITE" id="PS51278"/>
    </source>
</evidence>
<comment type="caution">
    <text evidence="14">The sequence shown here is derived from an EMBL/GenBank/DDBJ whole genome shotgun (WGS) entry which is preliminary data.</text>
</comment>
<dbReference type="PANTHER" id="PTHR10937">
    <property type="entry name" value="GLUCOSAMINE--FRUCTOSE-6-PHOSPHATE AMINOTRANSFERASE, ISOMERIZING"/>
    <property type="match status" value="1"/>
</dbReference>
<evidence type="ECO:0000256" key="5">
    <source>
        <dbReference type="ARBA" id="ARBA00022490"/>
    </source>
</evidence>
<keyword evidence="5 10" id="KW-0963">Cytoplasm</keyword>
<dbReference type="GO" id="GO:0097367">
    <property type="term" value="F:carbohydrate derivative binding"/>
    <property type="evidence" value="ECO:0007669"/>
    <property type="project" value="InterPro"/>
</dbReference>
<evidence type="ECO:0000256" key="6">
    <source>
        <dbReference type="ARBA" id="ARBA00022576"/>
    </source>
</evidence>
<feature type="domain" description="Glutamine amidotransferase type-2" evidence="11">
    <location>
        <begin position="2"/>
        <end position="217"/>
    </location>
</feature>
<feature type="active site" description="For Fru-6P isomerization activity" evidence="10">
    <location>
        <position position="597"/>
    </location>
</feature>
<feature type="initiator methionine" description="Removed" evidence="10">
    <location>
        <position position="1"/>
    </location>
</feature>
<dbReference type="InterPro" id="IPR035490">
    <property type="entry name" value="GlmS/FrlB_SIS"/>
</dbReference>
<dbReference type="GO" id="GO:0006487">
    <property type="term" value="P:protein N-linked glycosylation"/>
    <property type="evidence" value="ECO:0007669"/>
    <property type="project" value="TreeGrafter"/>
</dbReference>
<reference evidence="14 16" key="2">
    <citation type="submission" date="2013-03" db="EMBL/GenBank/DDBJ databases">
        <title>The Genome Sequence of Enterococcus avium ATCC_14025 (PacBio/Illumina hybrid assembly).</title>
        <authorList>
            <consortium name="The Broad Institute Genomics Platform"/>
            <consortium name="The Broad Institute Genome Sequencing Center for Infectious Disease"/>
            <person name="Earl A."/>
            <person name="Russ C."/>
            <person name="Gilmore M."/>
            <person name="Surin D."/>
            <person name="Walker B."/>
            <person name="Young S."/>
            <person name="Zeng Q."/>
            <person name="Gargeya S."/>
            <person name="Fitzgerald M."/>
            <person name="Haas B."/>
            <person name="Abouelleil A."/>
            <person name="Allen A.W."/>
            <person name="Alvarado L."/>
            <person name="Arachchi H.M."/>
            <person name="Berlin A.M."/>
            <person name="Chapman S.B."/>
            <person name="Gainer-Dewar J."/>
            <person name="Goldberg J."/>
            <person name="Griggs A."/>
            <person name="Gujja S."/>
            <person name="Hansen M."/>
            <person name="Howarth C."/>
            <person name="Imamovic A."/>
            <person name="Ireland A."/>
            <person name="Larimer J."/>
            <person name="McCowan C."/>
            <person name="Murphy C."/>
            <person name="Pearson M."/>
            <person name="Poon T.W."/>
            <person name="Priest M."/>
            <person name="Roberts A."/>
            <person name="Saif S."/>
            <person name="Shea T."/>
            <person name="Sisk P."/>
            <person name="Sykes S."/>
            <person name="Wortman J."/>
            <person name="Nusbaum C."/>
            <person name="Birren B."/>
        </authorList>
    </citation>
    <scope>NUCLEOTIDE SEQUENCE [LARGE SCALE GENOMIC DNA]</scope>
    <source>
        <strain evidence="14 16">ATCC 14025</strain>
    </source>
</reference>
<evidence type="ECO:0000256" key="1">
    <source>
        <dbReference type="ARBA" id="ARBA00001031"/>
    </source>
</evidence>
<evidence type="ECO:0000259" key="12">
    <source>
        <dbReference type="PROSITE" id="PS51464"/>
    </source>
</evidence>
<organism evidence="14 16">
    <name type="scientific">Enterococcus avium ATCC 14025</name>
    <dbReference type="NCBI Taxonomy" id="1140002"/>
    <lineage>
        <taxon>Bacteria</taxon>
        <taxon>Bacillati</taxon>
        <taxon>Bacillota</taxon>
        <taxon>Bacilli</taxon>
        <taxon>Lactobacillales</taxon>
        <taxon>Enterococcaceae</taxon>
        <taxon>Enterococcus</taxon>
    </lineage>
</organism>
<dbReference type="InterPro" id="IPR001347">
    <property type="entry name" value="SIS_dom"/>
</dbReference>
<evidence type="ECO:0000256" key="9">
    <source>
        <dbReference type="ARBA" id="ARBA00022962"/>
    </source>
</evidence>
<dbReference type="NCBIfam" id="NF001484">
    <property type="entry name" value="PRK00331.1"/>
    <property type="match status" value="1"/>
</dbReference>
<name>A0AAV3ITV2_ENTAV</name>
<keyword evidence="9" id="KW-0315">Glutamine amidotransferase</keyword>
<comment type="subcellular location">
    <subcellularLocation>
        <location evidence="2 10">Cytoplasm</location>
    </subcellularLocation>
</comment>
<dbReference type="InterPro" id="IPR005855">
    <property type="entry name" value="GFAT"/>
</dbReference>
<dbReference type="GO" id="GO:0004360">
    <property type="term" value="F:glutamine-fructose-6-phosphate transaminase (isomerizing) activity"/>
    <property type="evidence" value="ECO:0007669"/>
    <property type="project" value="UniProtKB-UniRule"/>
</dbReference>
<keyword evidence="15" id="KW-1185">Reference proteome</keyword>
<evidence type="ECO:0000313" key="13">
    <source>
        <dbReference type="EMBL" id="EOT38685.1"/>
    </source>
</evidence>
<comment type="subunit">
    <text evidence="10">Homodimer.</text>
</comment>
<feature type="active site" description="Nucleophile; for GATase activity" evidence="10">
    <location>
        <position position="2"/>
    </location>
</feature>
<dbReference type="Pfam" id="PF13522">
    <property type="entry name" value="GATase_6"/>
    <property type="match status" value="1"/>
</dbReference>
<comment type="function">
    <text evidence="10">Catalyzes the first step in hexosamine metabolism, converting fructose-6P into glucosamine-6P using glutamine as a nitrogen source.</text>
</comment>
<feature type="domain" description="SIS" evidence="12">
    <location>
        <begin position="454"/>
        <end position="592"/>
    </location>
</feature>
<dbReference type="FunFam" id="3.40.50.10490:FF:000001">
    <property type="entry name" value="Glutamine--fructose-6-phosphate aminotransferase [isomerizing]"/>
    <property type="match status" value="1"/>
</dbReference>
<dbReference type="InterPro" id="IPR017932">
    <property type="entry name" value="GATase_2_dom"/>
</dbReference>
<dbReference type="GO" id="GO:0005829">
    <property type="term" value="C:cytosol"/>
    <property type="evidence" value="ECO:0007669"/>
    <property type="project" value="TreeGrafter"/>
</dbReference>
<dbReference type="InterPro" id="IPR046348">
    <property type="entry name" value="SIS_dom_sf"/>
</dbReference>
<comment type="catalytic activity">
    <reaction evidence="1 10">
        <text>D-fructose 6-phosphate + L-glutamine = D-glucosamine 6-phosphate + L-glutamate</text>
        <dbReference type="Rhea" id="RHEA:13237"/>
        <dbReference type="ChEBI" id="CHEBI:29985"/>
        <dbReference type="ChEBI" id="CHEBI:58359"/>
        <dbReference type="ChEBI" id="CHEBI:58725"/>
        <dbReference type="ChEBI" id="CHEBI:61527"/>
        <dbReference type="EC" id="2.6.1.16"/>
    </reaction>
</comment>
<evidence type="ECO:0000313" key="16">
    <source>
        <dbReference type="Proteomes" id="UP000014107"/>
    </source>
</evidence>
<dbReference type="PROSITE" id="PS51278">
    <property type="entry name" value="GATASE_TYPE_2"/>
    <property type="match status" value="1"/>
</dbReference>
<evidence type="ECO:0000256" key="3">
    <source>
        <dbReference type="ARBA" id="ARBA00012916"/>
    </source>
</evidence>
<dbReference type="EMBL" id="AHYV01000050">
    <property type="protein sequence ID" value="EOT38685.1"/>
    <property type="molecule type" value="Genomic_DNA"/>
</dbReference>
<dbReference type="Gene3D" id="3.40.50.10490">
    <property type="entry name" value="Glucose-6-phosphate isomerase like protein, domain 1"/>
    <property type="match status" value="2"/>
</dbReference>
<dbReference type="Proteomes" id="UP000014104">
    <property type="component" value="Unassembled WGS sequence"/>
</dbReference>
<dbReference type="RefSeq" id="WP_016179180.1">
    <property type="nucleotide sequence ID" value="NZ_KE136358.1"/>
</dbReference>
<keyword evidence="8" id="KW-0677">Repeat</keyword>
<evidence type="ECO:0000256" key="8">
    <source>
        <dbReference type="ARBA" id="ARBA00022737"/>
    </source>
</evidence>
<dbReference type="EC" id="2.6.1.16" evidence="3 10"/>
<dbReference type="CDD" id="cd05009">
    <property type="entry name" value="SIS_GlmS_GlmD_2"/>
    <property type="match status" value="1"/>
</dbReference>
<evidence type="ECO:0000313" key="15">
    <source>
        <dbReference type="Proteomes" id="UP000014104"/>
    </source>
</evidence>
<dbReference type="Pfam" id="PF01380">
    <property type="entry name" value="SIS"/>
    <property type="match status" value="2"/>
</dbReference>
<dbReference type="SUPFAM" id="SSF53697">
    <property type="entry name" value="SIS domain"/>
    <property type="match status" value="1"/>
</dbReference>